<dbReference type="AlphaFoldDB" id="A0AAD4EF11"/>
<name>A0AAD4EF11_9AGAM</name>
<comment type="caution">
    <text evidence="1">The sequence shown here is derived from an EMBL/GenBank/DDBJ whole genome shotgun (WGS) entry which is preliminary data.</text>
</comment>
<sequence length="151" mass="16829">MPLDVSSVSMLEDVAIIDINNVSPSWNTYCFNLNINTPGMKKIVLRFKEPVTVPQLVPDTKDSEILSSGVSKTEEGLLKTEAKEARIEGGPKIKSEDDDFDCIPQTCIVSPCRTLTRQAQNPNPDPTDHFAPWQYIVRPFDAKNIPIEANK</sequence>
<dbReference type="EMBL" id="JABBWK010000008">
    <property type="protein sequence ID" value="KAG1905034.1"/>
    <property type="molecule type" value="Genomic_DNA"/>
</dbReference>
<proteinExistence type="predicted"/>
<dbReference type="Proteomes" id="UP001195769">
    <property type="component" value="Unassembled WGS sequence"/>
</dbReference>
<gene>
    <name evidence="1" type="ORF">F5891DRAFT_1183703</name>
</gene>
<evidence type="ECO:0000313" key="2">
    <source>
        <dbReference type="Proteomes" id="UP001195769"/>
    </source>
</evidence>
<evidence type="ECO:0000313" key="1">
    <source>
        <dbReference type="EMBL" id="KAG1905034.1"/>
    </source>
</evidence>
<reference evidence="1" key="1">
    <citation type="journal article" date="2020" name="New Phytol.">
        <title>Comparative genomics reveals dynamic genome evolution in host specialist ectomycorrhizal fungi.</title>
        <authorList>
            <person name="Lofgren L.A."/>
            <person name="Nguyen N.H."/>
            <person name="Vilgalys R."/>
            <person name="Ruytinx J."/>
            <person name="Liao H.L."/>
            <person name="Branco S."/>
            <person name="Kuo A."/>
            <person name="LaButti K."/>
            <person name="Lipzen A."/>
            <person name="Andreopoulos W."/>
            <person name="Pangilinan J."/>
            <person name="Riley R."/>
            <person name="Hundley H."/>
            <person name="Na H."/>
            <person name="Barry K."/>
            <person name="Grigoriev I.V."/>
            <person name="Stajich J.E."/>
            <person name="Kennedy P.G."/>
        </authorList>
    </citation>
    <scope>NUCLEOTIDE SEQUENCE</scope>
    <source>
        <strain evidence="1">FC203</strain>
    </source>
</reference>
<dbReference type="RefSeq" id="XP_041230609.1">
    <property type="nucleotide sequence ID" value="XM_041366338.1"/>
</dbReference>
<organism evidence="1 2">
    <name type="scientific">Suillus fuscotomentosus</name>
    <dbReference type="NCBI Taxonomy" id="1912939"/>
    <lineage>
        <taxon>Eukaryota</taxon>
        <taxon>Fungi</taxon>
        <taxon>Dikarya</taxon>
        <taxon>Basidiomycota</taxon>
        <taxon>Agaricomycotina</taxon>
        <taxon>Agaricomycetes</taxon>
        <taxon>Agaricomycetidae</taxon>
        <taxon>Boletales</taxon>
        <taxon>Suillineae</taxon>
        <taxon>Suillaceae</taxon>
        <taxon>Suillus</taxon>
    </lineage>
</organism>
<keyword evidence="2" id="KW-1185">Reference proteome</keyword>
<dbReference type="GeneID" id="64660636"/>
<protein>
    <submittedName>
        <fullName evidence="1">Uncharacterized protein</fullName>
    </submittedName>
</protein>
<accession>A0AAD4EF11</accession>